<dbReference type="EMBL" id="JAGDFL010000398">
    <property type="protein sequence ID" value="KAG7389816.1"/>
    <property type="molecule type" value="Genomic_DNA"/>
</dbReference>
<evidence type="ECO:0000256" key="11">
    <source>
        <dbReference type="ARBA" id="ARBA00023034"/>
    </source>
</evidence>
<evidence type="ECO:0000256" key="7">
    <source>
        <dbReference type="ARBA" id="ARBA00022597"/>
    </source>
</evidence>
<keyword evidence="5" id="KW-0813">Transport</keyword>
<evidence type="ECO:0000256" key="6">
    <source>
        <dbReference type="ARBA" id="ARBA00022475"/>
    </source>
</evidence>
<gene>
    <name evidence="14" type="ORF">PHYBOEH_007211</name>
</gene>
<dbReference type="InterPro" id="IPR004316">
    <property type="entry name" value="SWEET_rpt"/>
</dbReference>
<feature type="transmembrane region" description="Helical" evidence="13">
    <location>
        <begin position="133"/>
        <end position="153"/>
    </location>
</feature>
<dbReference type="GO" id="GO:0051119">
    <property type="term" value="F:sugar transmembrane transporter activity"/>
    <property type="evidence" value="ECO:0007669"/>
    <property type="project" value="InterPro"/>
</dbReference>
<dbReference type="FunFam" id="1.20.1280.290:FF:000004">
    <property type="entry name" value="Sugar transporter SWEET"/>
    <property type="match status" value="1"/>
</dbReference>
<organism evidence="14 15">
    <name type="scientific">Phytophthora boehmeriae</name>
    <dbReference type="NCBI Taxonomy" id="109152"/>
    <lineage>
        <taxon>Eukaryota</taxon>
        <taxon>Sar</taxon>
        <taxon>Stramenopiles</taxon>
        <taxon>Oomycota</taxon>
        <taxon>Peronosporomycetes</taxon>
        <taxon>Peronosporales</taxon>
        <taxon>Peronosporaceae</taxon>
        <taxon>Phytophthora</taxon>
    </lineage>
</organism>
<dbReference type="AlphaFoldDB" id="A0A8T1W917"/>
<feature type="transmembrane region" description="Helical" evidence="13">
    <location>
        <begin position="65"/>
        <end position="88"/>
    </location>
</feature>
<feature type="transmembrane region" description="Helical" evidence="13">
    <location>
        <begin position="100"/>
        <end position="121"/>
    </location>
</feature>
<keyword evidence="10 13" id="KW-1133">Transmembrane helix</keyword>
<evidence type="ECO:0000256" key="3">
    <source>
        <dbReference type="ARBA" id="ARBA00007809"/>
    </source>
</evidence>
<feature type="transmembrane region" description="Helical" evidence="13">
    <location>
        <begin position="165"/>
        <end position="186"/>
    </location>
</feature>
<comment type="subcellular location">
    <subcellularLocation>
        <location evidence="1">Cell membrane</location>
        <topology evidence="1">Multi-pass membrane protein</topology>
    </subcellularLocation>
    <subcellularLocation>
        <location evidence="2">Golgi apparatus membrane</location>
        <topology evidence="2">Multi-pass membrane protein</topology>
    </subcellularLocation>
</comment>
<evidence type="ECO:0000313" key="15">
    <source>
        <dbReference type="Proteomes" id="UP000693981"/>
    </source>
</evidence>
<keyword evidence="12 13" id="KW-0472">Membrane</keyword>
<evidence type="ECO:0000256" key="5">
    <source>
        <dbReference type="ARBA" id="ARBA00022448"/>
    </source>
</evidence>
<protein>
    <recommendedName>
        <fullName evidence="4">Sugar transporter SWEET1</fullName>
    </recommendedName>
</protein>
<evidence type="ECO:0000256" key="2">
    <source>
        <dbReference type="ARBA" id="ARBA00004653"/>
    </source>
</evidence>
<comment type="similarity">
    <text evidence="3">Belongs to the SWEET sugar transporter family.</text>
</comment>
<dbReference type="Pfam" id="PF03083">
    <property type="entry name" value="MtN3_slv"/>
    <property type="match status" value="2"/>
</dbReference>
<keyword evidence="8 13" id="KW-0812">Transmembrane</keyword>
<evidence type="ECO:0000256" key="1">
    <source>
        <dbReference type="ARBA" id="ARBA00004651"/>
    </source>
</evidence>
<evidence type="ECO:0000256" key="9">
    <source>
        <dbReference type="ARBA" id="ARBA00022737"/>
    </source>
</evidence>
<keyword evidence="9" id="KW-0677">Repeat</keyword>
<dbReference type="PANTHER" id="PTHR10791:SF30">
    <property type="entry name" value="SUGAR TRANSPORTER SWEET1"/>
    <property type="match status" value="1"/>
</dbReference>
<dbReference type="Proteomes" id="UP000693981">
    <property type="component" value="Unassembled WGS sequence"/>
</dbReference>
<dbReference type="InterPro" id="IPR047664">
    <property type="entry name" value="SWEET"/>
</dbReference>
<evidence type="ECO:0000256" key="13">
    <source>
        <dbReference type="SAM" id="Phobius"/>
    </source>
</evidence>
<comment type="caution">
    <text evidence="14">The sequence shown here is derived from an EMBL/GenBank/DDBJ whole genome shotgun (WGS) entry which is preliminary data.</text>
</comment>
<keyword evidence="11" id="KW-0333">Golgi apparatus</keyword>
<dbReference type="GO" id="GO:0005886">
    <property type="term" value="C:plasma membrane"/>
    <property type="evidence" value="ECO:0007669"/>
    <property type="project" value="UniProtKB-SubCell"/>
</dbReference>
<evidence type="ECO:0000256" key="12">
    <source>
        <dbReference type="ARBA" id="ARBA00023136"/>
    </source>
</evidence>
<evidence type="ECO:0000256" key="4">
    <source>
        <dbReference type="ARBA" id="ARBA00021741"/>
    </source>
</evidence>
<sequence length="321" mass="34827">MGSSFFVTLLHLTTAAIQIGMNLSPAPDLYKVNKFKTTGQLALLPLVLMCFNNHLWLLYGLLTGSYFPLSAAALVGEFAGVVFTGVYYRWARNVLEARRTCCAAFGGVTLVTLYVLLSVSGRTGQSHAELVQTLGYIGATINICMYASPLATIKLVLETKSSASLPINLSCMIFLNCCMWVATSMVDNDMFVLIPSAIGLLCSFVQLLLYFIYRPTHPYIDIDVQLQEGYATSIDSVKCELDTTSTLPTTYRTVRPSRVARFATYTFQRAEGASLTAGGLSPLPRADTSPIPTPTALHYSPIADGLSDLESQPLIMTPIAA</sequence>
<evidence type="ECO:0000313" key="14">
    <source>
        <dbReference type="EMBL" id="KAG7389816.1"/>
    </source>
</evidence>
<evidence type="ECO:0000256" key="10">
    <source>
        <dbReference type="ARBA" id="ARBA00022989"/>
    </source>
</evidence>
<dbReference type="FunFam" id="1.20.1280.290:FF:000007">
    <property type="entry name" value="Bidirectional sugar transporter SWEET7"/>
    <property type="match status" value="1"/>
</dbReference>
<name>A0A8T1W917_9STRA</name>
<dbReference type="GO" id="GO:0000139">
    <property type="term" value="C:Golgi membrane"/>
    <property type="evidence" value="ECO:0007669"/>
    <property type="project" value="UniProtKB-SubCell"/>
</dbReference>
<keyword evidence="7" id="KW-0762">Sugar transport</keyword>
<reference evidence="14" key="1">
    <citation type="submission" date="2021-02" db="EMBL/GenBank/DDBJ databases">
        <authorList>
            <person name="Palmer J.M."/>
        </authorList>
    </citation>
    <scope>NUCLEOTIDE SEQUENCE</scope>
    <source>
        <strain evidence="14">SCRP23</strain>
    </source>
</reference>
<dbReference type="PANTHER" id="PTHR10791">
    <property type="entry name" value="RAG1-ACTIVATING PROTEIN 1"/>
    <property type="match status" value="1"/>
</dbReference>
<keyword evidence="15" id="KW-1185">Reference proteome</keyword>
<accession>A0A8T1W917</accession>
<proteinExistence type="inferred from homology"/>
<feature type="transmembrane region" description="Helical" evidence="13">
    <location>
        <begin position="192"/>
        <end position="213"/>
    </location>
</feature>
<feature type="transmembrane region" description="Helical" evidence="13">
    <location>
        <begin position="41"/>
        <end position="59"/>
    </location>
</feature>
<evidence type="ECO:0000256" key="8">
    <source>
        <dbReference type="ARBA" id="ARBA00022692"/>
    </source>
</evidence>
<dbReference type="OrthoDB" id="409725at2759"/>
<keyword evidence="6" id="KW-1003">Cell membrane</keyword>